<gene>
    <name evidence="2" type="ORF">SAMN05421811_10848</name>
</gene>
<name>A0A1I0KHH3_9ACTN</name>
<sequence length="40" mass="4603">MVNIGIYEIVFLFLIPVVVLWVVIYTAVRTAIRHSKTRGN</sequence>
<keyword evidence="1" id="KW-0812">Transmembrane</keyword>
<evidence type="ECO:0000256" key="1">
    <source>
        <dbReference type="SAM" id="Phobius"/>
    </source>
</evidence>
<accession>A0A1I0KHH3</accession>
<dbReference type="AlphaFoldDB" id="A0A1I0KHH3"/>
<dbReference type="EMBL" id="FOHX01000008">
    <property type="protein sequence ID" value="SEU24159.1"/>
    <property type="molecule type" value="Genomic_DNA"/>
</dbReference>
<keyword evidence="1" id="KW-0472">Membrane</keyword>
<evidence type="ECO:0000313" key="2">
    <source>
        <dbReference type="EMBL" id="SEU24159.1"/>
    </source>
</evidence>
<dbReference type="Proteomes" id="UP000199361">
    <property type="component" value="Unassembled WGS sequence"/>
</dbReference>
<dbReference type="RefSeq" id="WP_281249599.1">
    <property type="nucleotide sequence ID" value="NZ_FOHX01000008.1"/>
</dbReference>
<protein>
    <submittedName>
        <fullName evidence="2">Uncharacterized protein</fullName>
    </submittedName>
</protein>
<evidence type="ECO:0000313" key="3">
    <source>
        <dbReference type="Proteomes" id="UP000199361"/>
    </source>
</evidence>
<dbReference type="STRING" id="568860.SAMN05421811_10848"/>
<keyword evidence="1" id="KW-1133">Transmembrane helix</keyword>
<keyword evidence="3" id="KW-1185">Reference proteome</keyword>
<feature type="transmembrane region" description="Helical" evidence="1">
    <location>
        <begin position="6"/>
        <end position="28"/>
    </location>
</feature>
<proteinExistence type="predicted"/>
<reference evidence="2 3" key="1">
    <citation type="submission" date="2016-10" db="EMBL/GenBank/DDBJ databases">
        <authorList>
            <person name="de Groot N.N."/>
        </authorList>
    </citation>
    <scope>NUCLEOTIDE SEQUENCE [LARGE SCALE GENOMIC DNA]</scope>
    <source>
        <strain evidence="2 3">CGMCC 4.5598</strain>
    </source>
</reference>
<organism evidence="2 3">
    <name type="scientific">Nonomuraea wenchangensis</name>
    <dbReference type="NCBI Taxonomy" id="568860"/>
    <lineage>
        <taxon>Bacteria</taxon>
        <taxon>Bacillati</taxon>
        <taxon>Actinomycetota</taxon>
        <taxon>Actinomycetes</taxon>
        <taxon>Streptosporangiales</taxon>
        <taxon>Streptosporangiaceae</taxon>
        <taxon>Nonomuraea</taxon>
    </lineage>
</organism>